<evidence type="ECO:0000313" key="2">
    <source>
        <dbReference type="Proteomes" id="UP000789572"/>
    </source>
</evidence>
<comment type="caution">
    <text evidence="1">The sequence shown here is derived from an EMBL/GenBank/DDBJ whole genome shotgun (WGS) entry which is preliminary data.</text>
</comment>
<feature type="non-terminal residue" evidence="1">
    <location>
        <position position="1"/>
    </location>
</feature>
<proteinExistence type="predicted"/>
<organism evidence="1 2">
    <name type="scientific">Paraglomus occultum</name>
    <dbReference type="NCBI Taxonomy" id="144539"/>
    <lineage>
        <taxon>Eukaryota</taxon>
        <taxon>Fungi</taxon>
        <taxon>Fungi incertae sedis</taxon>
        <taxon>Mucoromycota</taxon>
        <taxon>Glomeromycotina</taxon>
        <taxon>Glomeromycetes</taxon>
        <taxon>Paraglomerales</taxon>
        <taxon>Paraglomeraceae</taxon>
        <taxon>Paraglomus</taxon>
    </lineage>
</organism>
<dbReference type="EMBL" id="CAJVPJ010002658">
    <property type="protein sequence ID" value="CAG8626602.1"/>
    <property type="molecule type" value="Genomic_DNA"/>
</dbReference>
<evidence type="ECO:0000313" key="1">
    <source>
        <dbReference type="EMBL" id="CAG8626602.1"/>
    </source>
</evidence>
<reference evidence="1" key="1">
    <citation type="submission" date="2021-06" db="EMBL/GenBank/DDBJ databases">
        <authorList>
            <person name="Kallberg Y."/>
            <person name="Tangrot J."/>
            <person name="Rosling A."/>
        </authorList>
    </citation>
    <scope>NUCLEOTIDE SEQUENCE</scope>
    <source>
        <strain evidence="1">IA702</strain>
    </source>
</reference>
<protein>
    <submittedName>
        <fullName evidence="1">9209_t:CDS:1</fullName>
    </submittedName>
</protein>
<dbReference type="Proteomes" id="UP000789572">
    <property type="component" value="Unassembled WGS sequence"/>
</dbReference>
<name>A0A9N9D3Q4_9GLOM</name>
<accession>A0A9N9D3Q4</accession>
<gene>
    <name evidence="1" type="ORF">POCULU_LOCUS8678</name>
</gene>
<sequence>DPLIPELFSFTDQFAEAQYKWFYPCNQPSFNGYSNYKQYQPR</sequence>
<dbReference type="AlphaFoldDB" id="A0A9N9D3Q4"/>
<keyword evidence="2" id="KW-1185">Reference proteome</keyword>